<dbReference type="InterPro" id="IPR029058">
    <property type="entry name" value="AB_hydrolase_fold"/>
</dbReference>
<dbReference type="AlphaFoldDB" id="C5LIB4"/>
<reference evidence="3 4" key="1">
    <citation type="submission" date="2008-07" db="EMBL/GenBank/DDBJ databases">
        <authorList>
            <person name="El-Sayed N."/>
            <person name="Caler E."/>
            <person name="Inman J."/>
            <person name="Amedeo P."/>
            <person name="Hass B."/>
            <person name="Wortman J."/>
        </authorList>
    </citation>
    <scope>NUCLEOTIDE SEQUENCE [LARGE SCALE GENOMIC DNA]</scope>
    <source>
        <strain evidence="4">ATCC 50983 / TXsc</strain>
    </source>
</reference>
<feature type="transmembrane region" description="Helical" evidence="1">
    <location>
        <begin position="346"/>
        <end position="365"/>
    </location>
</feature>
<feature type="domain" description="Serine aminopeptidase S33" evidence="2">
    <location>
        <begin position="434"/>
        <end position="670"/>
    </location>
</feature>
<dbReference type="EMBL" id="GG682213">
    <property type="protein sequence ID" value="EER03530.1"/>
    <property type="molecule type" value="Genomic_DNA"/>
</dbReference>
<keyword evidence="1" id="KW-1133">Transmembrane helix</keyword>
<dbReference type="GeneID" id="9047775"/>
<dbReference type="InterPro" id="IPR022742">
    <property type="entry name" value="Hydrolase_4"/>
</dbReference>
<dbReference type="Proteomes" id="UP000007800">
    <property type="component" value="Unassembled WGS sequence"/>
</dbReference>
<protein>
    <recommendedName>
        <fullName evidence="2">Serine aminopeptidase S33 domain-containing protein</fullName>
    </recommendedName>
</protein>
<dbReference type="OrthoDB" id="443252at2759"/>
<dbReference type="PANTHER" id="PTHR46438:SF11">
    <property type="entry name" value="LIPASE-RELATED"/>
    <property type="match status" value="1"/>
</dbReference>
<accession>C5LIB4</accession>
<dbReference type="RefSeq" id="XP_002771714.1">
    <property type="nucleotide sequence ID" value="XM_002771668.1"/>
</dbReference>
<evidence type="ECO:0000256" key="1">
    <source>
        <dbReference type="SAM" id="Phobius"/>
    </source>
</evidence>
<dbReference type="InParanoid" id="C5LIB4"/>
<dbReference type="PANTHER" id="PTHR46438">
    <property type="entry name" value="ALPHA/BETA-HYDROLASES SUPERFAMILY PROTEIN"/>
    <property type="match status" value="1"/>
</dbReference>
<dbReference type="Gene3D" id="3.40.50.1820">
    <property type="entry name" value="alpha/beta hydrolase"/>
    <property type="match status" value="1"/>
</dbReference>
<keyword evidence="1" id="KW-0472">Membrane</keyword>
<evidence type="ECO:0000313" key="4">
    <source>
        <dbReference type="Proteomes" id="UP000007800"/>
    </source>
</evidence>
<dbReference type="SUPFAM" id="SSF53474">
    <property type="entry name" value="alpha/beta-Hydrolases"/>
    <property type="match status" value="1"/>
</dbReference>
<evidence type="ECO:0000259" key="2">
    <source>
        <dbReference type="Pfam" id="PF12146"/>
    </source>
</evidence>
<feature type="transmembrane region" description="Helical" evidence="1">
    <location>
        <begin position="371"/>
        <end position="389"/>
    </location>
</feature>
<evidence type="ECO:0000313" key="3">
    <source>
        <dbReference type="EMBL" id="EER03530.1"/>
    </source>
</evidence>
<dbReference type="Pfam" id="PF12146">
    <property type="entry name" value="Hydrolase_4"/>
    <property type="match status" value="1"/>
</dbReference>
<proteinExistence type="predicted"/>
<keyword evidence="4" id="KW-1185">Reference proteome</keyword>
<name>C5LIB4_PERM5</name>
<sequence>MVNSMHGSLTSAQLEVYLADRVLSGAAYDAHLERKVSMVTSALKAYLRSYDSSSDQYAVSFLWPQEGREDLFGRTKRSCISLLDRLPQLMEATWGVATPKGFGNCCNISVLRSDHLHYCSTCVLHLLSETPGDLVLEEAVEATSKLLNRVYHPAIAQSVLIIREHLSGVEGTVSLILCPNAGELLLTVHAKAALPVLQASQLQAALSTSSSSTLRRVVVDVIATGGGSSKASTTSTVRCSDDTLRLTVDGTHNKCGKNSRDAKKISEASVIEHFTLPCLPSSVSLRFKECYGGLTNPVAEAAKLNWMVRTAMKVMSRIPASGRRQLLEVPSGLALYTIAVGKLFDANMNSVIYGWIVAPIILYFAGLLPRVAFAMLVGFIGFLWMWFIPKYKMEKNLERGGDWRPSTKREGKYVDVDGYKTHVYEIEPDLVDCKGAVVLIAGVGSDGTFFPRDEILNRLQNEGYQLLLIDLWGRGFSDCPQGGRYDASRFSKQIMAVVENLVPADRPVYLLGMSFGGCVVVHCAATNPDRINGVLTICPAGCGLGKLQEWFIPLIKRVKSPYCDILGTLAEVISYELFFDPEKYPKIHENTMIDWMYNPAFFRAYTRTLIDFPLRDGLVRFLPEVKCPVRVLLAGDDGTVNTPKVAEFLDTLTGSMKLLSYKIVPHQPHDMVLAAPNEMTDELLKLMEGSTTANKRD</sequence>
<organism evidence="4">
    <name type="scientific">Perkinsus marinus (strain ATCC 50983 / TXsc)</name>
    <dbReference type="NCBI Taxonomy" id="423536"/>
    <lineage>
        <taxon>Eukaryota</taxon>
        <taxon>Sar</taxon>
        <taxon>Alveolata</taxon>
        <taxon>Perkinsozoa</taxon>
        <taxon>Perkinsea</taxon>
        <taxon>Perkinsida</taxon>
        <taxon>Perkinsidae</taxon>
        <taxon>Perkinsus</taxon>
    </lineage>
</organism>
<keyword evidence="1" id="KW-0812">Transmembrane</keyword>
<gene>
    <name evidence="3" type="ORF">Pmar_PMAR017933</name>
</gene>